<feature type="domain" description="Ion transport" evidence="19">
    <location>
        <begin position="62"/>
        <end position="322"/>
    </location>
</feature>
<evidence type="ECO:0000256" key="3">
    <source>
        <dbReference type="ARBA" id="ARBA00022568"/>
    </source>
</evidence>
<evidence type="ECO:0000256" key="2">
    <source>
        <dbReference type="ARBA" id="ARBA00022448"/>
    </source>
</evidence>
<dbReference type="Pfam" id="PF00520">
    <property type="entry name" value="Ion_trans"/>
    <property type="match status" value="4"/>
</dbReference>
<feature type="transmembrane region" description="Helical" evidence="18">
    <location>
        <begin position="2016"/>
        <end position="2045"/>
    </location>
</feature>
<dbReference type="InParanoid" id="A0A078B6M7"/>
<evidence type="ECO:0000256" key="1">
    <source>
        <dbReference type="ARBA" id="ARBA00004141"/>
    </source>
</evidence>
<dbReference type="Gene3D" id="1.20.120.350">
    <property type="entry name" value="Voltage-gated potassium channels. Chain C"/>
    <property type="match status" value="4"/>
</dbReference>
<keyword evidence="8 15" id="KW-0851">Voltage-gated channel</keyword>
<gene>
    <name evidence="20" type="primary">Contig9357.g10008</name>
    <name evidence="20" type="ORF">STYLEM_18064</name>
</gene>
<dbReference type="GO" id="GO:0005891">
    <property type="term" value="C:voltage-gated calcium channel complex"/>
    <property type="evidence" value="ECO:0007669"/>
    <property type="project" value="InterPro"/>
</dbReference>
<evidence type="ECO:0000256" key="10">
    <source>
        <dbReference type="ARBA" id="ARBA00023065"/>
    </source>
</evidence>
<organism evidence="20 21">
    <name type="scientific">Stylonychia lemnae</name>
    <name type="common">Ciliate</name>
    <dbReference type="NCBI Taxonomy" id="5949"/>
    <lineage>
        <taxon>Eukaryota</taxon>
        <taxon>Sar</taxon>
        <taxon>Alveolata</taxon>
        <taxon>Ciliophora</taxon>
        <taxon>Intramacronucleata</taxon>
        <taxon>Spirotrichea</taxon>
        <taxon>Stichotrichia</taxon>
        <taxon>Sporadotrichida</taxon>
        <taxon>Oxytrichidae</taxon>
        <taxon>Stylonychinae</taxon>
        <taxon>Stylonychia</taxon>
    </lineage>
</organism>
<evidence type="ECO:0000256" key="15">
    <source>
        <dbReference type="RuleBase" id="RU003808"/>
    </source>
</evidence>
<evidence type="ECO:0000313" key="20">
    <source>
        <dbReference type="EMBL" id="CDW88937.1"/>
    </source>
</evidence>
<feature type="compositionally biased region" description="Basic and acidic residues" evidence="17">
    <location>
        <begin position="1044"/>
        <end position="1061"/>
    </location>
</feature>
<dbReference type="FunFam" id="1.10.287.70:FF:000117">
    <property type="entry name" value="Voltage-gated Ca2+ channel, alpha subunit"/>
    <property type="match status" value="1"/>
</dbReference>
<keyword evidence="2" id="KW-0813">Transport</keyword>
<dbReference type="InterPro" id="IPR050599">
    <property type="entry name" value="VDCC_alpha-1_subunit"/>
</dbReference>
<evidence type="ECO:0000256" key="11">
    <source>
        <dbReference type="ARBA" id="ARBA00023136"/>
    </source>
</evidence>
<dbReference type="EMBL" id="CCKQ01017055">
    <property type="protein sequence ID" value="CDW88937.1"/>
    <property type="molecule type" value="Genomic_DNA"/>
</dbReference>
<feature type="transmembrane region" description="Helical" evidence="18">
    <location>
        <begin position="1626"/>
        <end position="1648"/>
    </location>
</feature>
<feature type="region of interest" description="Disordered" evidence="17">
    <location>
        <begin position="2720"/>
        <end position="2748"/>
    </location>
</feature>
<evidence type="ECO:0000256" key="18">
    <source>
        <dbReference type="SAM" id="Phobius"/>
    </source>
</evidence>
<dbReference type="OMA" id="KLHYCDM"/>
<evidence type="ECO:0000256" key="4">
    <source>
        <dbReference type="ARBA" id="ARBA00022673"/>
    </source>
</evidence>
<evidence type="ECO:0000256" key="8">
    <source>
        <dbReference type="ARBA" id="ARBA00022882"/>
    </source>
</evidence>
<name>A0A078B6M7_STYLE</name>
<feature type="transmembrane region" description="Helical" evidence="18">
    <location>
        <begin position="2262"/>
        <end position="2283"/>
    </location>
</feature>
<keyword evidence="3 15" id="KW-0109">Calcium transport</keyword>
<keyword evidence="14" id="KW-0479">Metal-binding</keyword>
<comment type="similarity">
    <text evidence="15">Belongs to the calcium channel alpha-1 subunit (TC 1.A.1.11) family.</text>
</comment>
<feature type="domain" description="Ion transport" evidence="19">
    <location>
        <begin position="2227"/>
        <end position="2471"/>
    </location>
</feature>
<dbReference type="InterPro" id="IPR027359">
    <property type="entry name" value="Volt_channel_dom_sf"/>
</dbReference>
<evidence type="ECO:0000256" key="6">
    <source>
        <dbReference type="ARBA" id="ARBA00022737"/>
    </source>
</evidence>
<evidence type="ECO:0000256" key="17">
    <source>
        <dbReference type="SAM" id="MobiDB-lite"/>
    </source>
</evidence>
<keyword evidence="11 18" id="KW-0472">Membrane</keyword>
<dbReference type="FunFam" id="1.20.120.350:FF:000009">
    <property type="entry name" value="Voltage-dependent T-type calcium channel subunit alpha"/>
    <property type="match status" value="2"/>
</dbReference>
<feature type="transmembrane region" description="Helical" evidence="18">
    <location>
        <begin position="128"/>
        <end position="146"/>
    </location>
</feature>
<dbReference type="GO" id="GO:0098703">
    <property type="term" value="P:calcium ion import across plasma membrane"/>
    <property type="evidence" value="ECO:0007669"/>
    <property type="project" value="TreeGrafter"/>
</dbReference>
<evidence type="ECO:0000313" key="21">
    <source>
        <dbReference type="Proteomes" id="UP000039865"/>
    </source>
</evidence>
<dbReference type="PANTHER" id="PTHR45628:SF7">
    <property type="entry name" value="VOLTAGE-DEPENDENT CALCIUM CHANNEL TYPE A SUBUNIT ALPHA-1"/>
    <property type="match status" value="1"/>
</dbReference>
<feature type="compositionally biased region" description="Basic and acidic residues" evidence="17">
    <location>
        <begin position="575"/>
        <end position="595"/>
    </location>
</feature>
<evidence type="ECO:0000256" key="5">
    <source>
        <dbReference type="ARBA" id="ARBA00022692"/>
    </source>
</evidence>
<dbReference type="GO" id="GO:0046872">
    <property type="term" value="F:metal ion binding"/>
    <property type="evidence" value="ECO:0007669"/>
    <property type="project" value="UniProtKB-KW"/>
</dbReference>
<dbReference type="InterPro" id="IPR005821">
    <property type="entry name" value="Ion_trans_dom"/>
</dbReference>
<feature type="domain" description="Ion transport" evidence="19">
    <location>
        <begin position="1898"/>
        <end position="2161"/>
    </location>
</feature>
<evidence type="ECO:0000256" key="12">
    <source>
        <dbReference type="ARBA" id="ARBA00023180"/>
    </source>
</evidence>
<dbReference type="GO" id="GO:0008331">
    <property type="term" value="F:high voltage-gated calcium channel activity"/>
    <property type="evidence" value="ECO:0007669"/>
    <property type="project" value="TreeGrafter"/>
</dbReference>
<feature type="transmembrane region" description="Helical" evidence="18">
    <location>
        <begin position="291"/>
        <end position="315"/>
    </location>
</feature>
<comment type="subcellular location">
    <subcellularLocation>
        <location evidence="1 15">Membrane</location>
        <topology evidence="1 15">Multi-pass membrane protein</topology>
    </subcellularLocation>
</comment>
<keyword evidence="13" id="KW-0407">Ion channel</keyword>
<evidence type="ECO:0000256" key="7">
    <source>
        <dbReference type="ARBA" id="ARBA00022837"/>
    </source>
</evidence>
<dbReference type="PRINTS" id="PR00167">
    <property type="entry name" value="CACHANNEL"/>
</dbReference>
<reference evidence="20 21" key="1">
    <citation type="submission" date="2014-06" db="EMBL/GenBank/DDBJ databases">
        <authorList>
            <person name="Swart Estienne"/>
        </authorList>
    </citation>
    <scope>NUCLEOTIDE SEQUENCE [LARGE SCALE GENOMIC DNA]</scope>
    <source>
        <strain evidence="20 21">130c</strain>
    </source>
</reference>
<feature type="coiled-coil region" evidence="16">
    <location>
        <begin position="1741"/>
        <end position="1768"/>
    </location>
</feature>
<dbReference type="PANTHER" id="PTHR45628">
    <property type="entry name" value="VOLTAGE-DEPENDENT CALCIUM CHANNEL TYPE A SUBUNIT ALPHA-1"/>
    <property type="match status" value="1"/>
</dbReference>
<evidence type="ECO:0000259" key="19">
    <source>
        <dbReference type="Pfam" id="PF00520"/>
    </source>
</evidence>
<dbReference type="FunFam" id="1.10.287.70:FF:000166">
    <property type="entry name" value="Voltage-gated Ca2+ channel, alpha subunit"/>
    <property type="match status" value="1"/>
</dbReference>
<keyword evidence="9 18" id="KW-1133">Transmembrane helix</keyword>
<feature type="transmembrane region" description="Helical" evidence="18">
    <location>
        <begin position="101"/>
        <end position="119"/>
    </location>
</feature>
<dbReference type="OrthoDB" id="431720at2759"/>
<feature type="transmembrane region" description="Helical" evidence="18">
    <location>
        <begin position="1935"/>
        <end position="1958"/>
    </location>
</feature>
<protein>
    <submittedName>
        <fullName evidence="20">Cation channel family protein</fullName>
    </submittedName>
</protein>
<keyword evidence="4 15" id="KW-0107">Calcium channel</keyword>
<feature type="binding site" evidence="14">
    <location>
        <position position="275"/>
    </location>
    <ligand>
        <name>Ca(2+)</name>
        <dbReference type="ChEBI" id="CHEBI:29108"/>
    </ligand>
</feature>
<feature type="transmembrane region" description="Helical" evidence="18">
    <location>
        <begin position="1513"/>
        <end position="1533"/>
    </location>
</feature>
<feature type="transmembrane region" description="Helical" evidence="18">
    <location>
        <begin position="261"/>
        <end position="284"/>
    </location>
</feature>
<feature type="binding site" evidence="14">
    <location>
        <position position="2101"/>
    </location>
    <ligand>
        <name>Ca(2+)</name>
        <dbReference type="ChEBI" id="CHEBI:29108"/>
    </ligand>
</feature>
<keyword evidence="6" id="KW-0677">Repeat</keyword>
<feature type="region of interest" description="Disordered" evidence="17">
    <location>
        <begin position="1043"/>
        <end position="1081"/>
    </location>
</feature>
<feature type="domain" description="Ion transport" evidence="19">
    <location>
        <begin position="1482"/>
        <end position="1743"/>
    </location>
</feature>
<evidence type="ECO:0000256" key="13">
    <source>
        <dbReference type="ARBA" id="ARBA00023303"/>
    </source>
</evidence>
<evidence type="ECO:0000256" key="16">
    <source>
        <dbReference type="SAM" id="Coils"/>
    </source>
</evidence>
<keyword evidence="10" id="KW-0406">Ion transport</keyword>
<sequence>MKNILEGGSLPYGNDETCLWHKRIIPLFEIQKGYPQNKAVNIYLLIIYRFIVTLSGRIISSQIFEYFYLVVIICNSIVLALDDPTQITNSTYRDNLDNFFSALYFFEFFLKIFGMGFVFNKGAYLRDYWNIIDFLVVIQLTLQVLIETGLKLQVLRAFRVLRPLRTITSIEGLKLLVSALIAALPLLRDTIIILIFFFLVFGIGALQVLSGDLENRCFDLETGLSHHNDLICGRTTICPPGYICGQRLQNPNLGVTNFDNILFSLLTIFQCTTLESWSVVMLYVMKSTHYLLFLVFIPLVFIGAYFLLNLTLAVINFKFTEAHKFFIEKKKLETIRKMRNTFMDNLNIQNLRLQNENNLLDDTEFIDELGETRINRFEIGLSFLRNAQFKKKQERKKKLIYIITTKICCLKCKKNRKNRYKIEQNTSINPLISNHDKKGKDQDSNKQESQKIRYLLDQYQIDQMQQEILKKTKFKTKDFSNLIPLKVMKFNDQLLKTYLRGNRGKISHAKIKDSRAQITNTNILQRIPSYQQQAFEQNEEFKINFYTGLIDEPLPNKKDFSKIIFEESSQFSMIDKQENNEEQSEEIKENFRRSEDSKQEFLSQVSFESNIEIQQMRKTKVTSPQKFQNLSSGTVTSGLVSIDENYPPIDIEERIFQIRQKQTFQEDRRSTRVFENLILSNHLLMQKVILKVQTLINLTLTVQLDKAKIQLKLEMQSIHQINNKRRFIEDDIRSIRKQDKKISLSLSNIPSKQTLPPLKRKNTGIIIRKLVSSNKIGQITSEDSQELFLDNSKKKSRSRFKQQQKFDLAMLVGDKTASQPKFHLSQLINQKQKIIINDKKPEYFSSSQINVYEKRIQHFSKIPKIDINKREENEDDDFPDSNRYRPGIARPKCKPYQMRVMYQINEDKLHNEIMTRLVEREEFRHLEEQPYQMLSQYGKNGTYNMNLIQRATKISDLYITSTLSFTLIPSRKNVYLKDQVNINQARLSEQQEQNLVPGLGQKLLSIQDNLELVQSASSFQSGSSISGGEEKFEDDQIDIQSENNQEKEDQKHGKLEKEKSQQDSFDNEKYEDDQLDNTKQRLTFSNKERVKSTKNVIQADNYKFVENNSSKIQELGDENFQRHLSSPRLTIHKSYMPKVQDNIFKTQQQFDINYNSLQINNARHARHGSIQKSSTMHVNFLEVPKNFGSQNRIRKIQSNELILIKQQKSNQTKGDSPTKIKELLNKAIEINVQTKQRRSSISNSKDQHIAQLLPRVKSIRRKQNTLKDYERKKEKLDKINLENVHDFFQGNFYSSDEDKQENEFERQNLQYQITQGKIALNKDNLDKLNALNNDQELLECSIKKVIQTSKIGRIKKSKGKDDIQDDLSDVPTSLYSDYEELKYQRQRIIRDGQKSRKFADLINTLQSQTHSNYFDYLVMRRIDLQKKKIISRWSGQDVLMNSMNDYKALYITSKLNGIRVWPQAWGFLKQFKNSIKTMVKSPIFENFMLLCVLINTVILAFDRYDIDPELDLICTIFNLSFTFIFCIELLLKISGLGVTKYFKDLMNYLDSAVVLISIVEITLNQNQLTIQGKPNTSGRVSQGSLSAFKVVRIFRTFRVLRVARLLRQLRSMQIIIGVIQRSIKSFIYIALLLFLFLYIYSLLGMTLFGDMVKYDVGIGLSNGNEGPLSRANFQDFHNAFMTVFQLLTMENWSYILYDTLYYSDLNQVVIIIYFVSWIFIGNFILLNLFLAILLDSFLVEEEEEDEICKQEEEKLKQFERKNKKSNKIKKQHKDISKFFAMNTLRRKSEKPLNDLISMLKIKGKQNYNQQQQQISINLAPSQIQILKQQEAEELKYFEELDFEDRMKLIIKNGISQNQKRLRKNNIRDNFKDIDCQNSLYLFSKTNKVRLILSRIVKHNYFEKFILVIIVTSSIKLAVDTYYLEDYKNQRFLENLDILFTGAFLIESVIKIISFGFIIDRGSYLRESWNILDFFIVFTSLLDLALVNITIPSIKILRLLRTIRPLRFITHNSAMKVLVVALLESVGSIINVIIVVVVAWLMFAILGVSFFSGKFYYCTQNKYQNITEAECIKDNGEWIRYDSNFDDVIRAMLTLFVVSSLENWNDVLYQAVDCTNPGQGPKLNNFQPYSYYFVLFILIGTYFFLNFFIGVLFLNFKLAKKKMHVQEQIMKQQDPNEVKSQIDEKLQQQYTMWKDIQILIINAQPDYETTNIPKQKWRKLFHSFVSSNAFDIFIMISILLNMIQLACYHEGASSEYLKVLDDINILFTVIFIIEATLKLIGYGLSYFRNAQNVFDFIIVLSSISEIMIDNLQNNSGRIISLTPQIIRVLRVLRVTRIVRLIGKYQGLQALVSTIMFSLPPLLNVFSLLMIIFFIFSVLGVFLFNQVEKGNSIDGEYKNFKNFGLAMLTLFRISTGEDWNNVMYDTMNPKNCAFKTDCVSSFAPIYFISFVLICSYVMLNLFVLIILQQFDKYYLPKDNVISKFKKDLLTFKEAWKRYTMERYNCQVIRDAQIIQFMRNLRDPLGMSSTIDQMELQKDLVKLGIRTEDGYVYFNEMLYRCMRRVYGNVKLDCEMQINELRTQIKIQKEIMIKQSNSFGFFQKSFEKEAIYGIMQKNKLYNPFVQNFYAKMAFGQWFQLVVLKREQSYTDFEEELNNRERIEIEYETDEDVCFTDEDDITEDRIPSMDQTQTHNGSELKLQPKNYIPINRDFDSAIVNRPSIKKQKTQINIGEKPSSTEEKQRRASRPKKSVTLIDPLELESNINQISLRLQNTQDSKENSIKSRNDSEIDQFYVIKSPNDNKKITLPPIKDHKQKAGENLSLTAINNYKKFQSFKNQTNVEIIQEEEEPQSATFNQLEL</sequence>
<evidence type="ECO:0000256" key="9">
    <source>
        <dbReference type="ARBA" id="ARBA00022989"/>
    </source>
</evidence>
<keyword evidence="5 18" id="KW-0812">Transmembrane</keyword>
<feature type="transmembrane region" description="Helical" evidence="18">
    <location>
        <begin position="66"/>
        <end position="81"/>
    </location>
</feature>
<dbReference type="Gene3D" id="1.10.287.70">
    <property type="match status" value="4"/>
</dbReference>
<feature type="transmembrane region" description="Helical" evidence="18">
    <location>
        <begin position="2360"/>
        <end position="2382"/>
    </location>
</feature>
<feature type="transmembrane region" description="Helical" evidence="18">
    <location>
        <begin position="2130"/>
        <end position="2153"/>
    </location>
</feature>
<feature type="transmembrane region" description="Helical" evidence="18">
    <location>
        <begin position="2443"/>
        <end position="2465"/>
    </location>
</feature>
<keyword evidence="12" id="KW-0325">Glycoprotein</keyword>
<feature type="region of interest" description="Disordered" evidence="17">
    <location>
        <begin position="574"/>
        <end position="595"/>
    </location>
</feature>
<dbReference type="Proteomes" id="UP000039865">
    <property type="component" value="Unassembled WGS sequence"/>
</dbReference>
<feature type="transmembrane region" description="Helical" evidence="18">
    <location>
        <begin position="191"/>
        <end position="210"/>
    </location>
</feature>
<evidence type="ECO:0000256" key="14">
    <source>
        <dbReference type="PIRSR" id="PIRSR602077-1"/>
    </source>
</evidence>
<feature type="transmembrane region" description="Helical" evidence="18">
    <location>
        <begin position="1970"/>
        <end position="1996"/>
    </location>
</feature>
<keyword evidence="16" id="KW-0175">Coiled coil</keyword>
<keyword evidence="21" id="KW-1185">Reference proteome</keyword>
<keyword evidence="7 14" id="KW-0106">Calcium</keyword>
<accession>A0A078B6M7</accession>
<dbReference type="InterPro" id="IPR002077">
    <property type="entry name" value="VDCCAlpha1"/>
</dbReference>
<feature type="transmembrane region" description="Helical" evidence="18">
    <location>
        <begin position="1709"/>
        <end position="1734"/>
    </location>
</feature>
<proteinExistence type="inferred from homology"/>
<feature type="transmembrane region" description="Helical" evidence="18">
    <location>
        <begin position="2219"/>
        <end position="2242"/>
    </location>
</feature>
<dbReference type="SUPFAM" id="SSF81324">
    <property type="entry name" value="Voltage-gated potassium channels"/>
    <property type="match status" value="4"/>
</dbReference>
<feature type="transmembrane region" description="Helical" evidence="18">
    <location>
        <begin position="166"/>
        <end position="184"/>
    </location>
</feature>